<comment type="subunit">
    <text evidence="2 6">Heterotrimer of A, B and C subunits.</text>
</comment>
<keyword evidence="6" id="KW-0436">Ligase</keyword>
<comment type="catalytic activity">
    <reaction evidence="5 6">
        <text>L-glutamyl-tRNA(Gln) + L-glutamine + ATP + H2O = L-glutaminyl-tRNA(Gln) + L-glutamate + ADP + phosphate + H(+)</text>
        <dbReference type="Rhea" id="RHEA:17521"/>
        <dbReference type="Rhea" id="RHEA-COMP:9681"/>
        <dbReference type="Rhea" id="RHEA-COMP:9684"/>
        <dbReference type="ChEBI" id="CHEBI:15377"/>
        <dbReference type="ChEBI" id="CHEBI:15378"/>
        <dbReference type="ChEBI" id="CHEBI:29985"/>
        <dbReference type="ChEBI" id="CHEBI:30616"/>
        <dbReference type="ChEBI" id="CHEBI:43474"/>
        <dbReference type="ChEBI" id="CHEBI:58359"/>
        <dbReference type="ChEBI" id="CHEBI:78520"/>
        <dbReference type="ChEBI" id="CHEBI:78521"/>
        <dbReference type="ChEBI" id="CHEBI:456216"/>
    </reaction>
</comment>
<evidence type="ECO:0000256" key="6">
    <source>
        <dbReference type="HAMAP-Rule" id="MF_00122"/>
    </source>
</evidence>
<dbReference type="Gene3D" id="1.10.20.60">
    <property type="entry name" value="Glu-tRNAGln amidotransferase C subunit, N-terminal domain"/>
    <property type="match status" value="1"/>
</dbReference>
<comment type="catalytic activity">
    <reaction evidence="4 6">
        <text>L-aspartyl-tRNA(Asn) + L-glutamine + ATP + H2O = L-asparaginyl-tRNA(Asn) + L-glutamate + ADP + phosphate + 2 H(+)</text>
        <dbReference type="Rhea" id="RHEA:14513"/>
        <dbReference type="Rhea" id="RHEA-COMP:9674"/>
        <dbReference type="Rhea" id="RHEA-COMP:9677"/>
        <dbReference type="ChEBI" id="CHEBI:15377"/>
        <dbReference type="ChEBI" id="CHEBI:15378"/>
        <dbReference type="ChEBI" id="CHEBI:29985"/>
        <dbReference type="ChEBI" id="CHEBI:30616"/>
        <dbReference type="ChEBI" id="CHEBI:43474"/>
        <dbReference type="ChEBI" id="CHEBI:58359"/>
        <dbReference type="ChEBI" id="CHEBI:78515"/>
        <dbReference type="ChEBI" id="CHEBI:78516"/>
        <dbReference type="ChEBI" id="CHEBI:456216"/>
    </reaction>
</comment>
<dbReference type="NCBIfam" id="TIGR00135">
    <property type="entry name" value="gatC"/>
    <property type="match status" value="1"/>
</dbReference>
<dbReference type="GO" id="GO:0050566">
    <property type="term" value="F:asparaginyl-tRNA synthase (glutamine-hydrolyzing) activity"/>
    <property type="evidence" value="ECO:0007669"/>
    <property type="project" value="RHEA"/>
</dbReference>
<comment type="caution">
    <text evidence="7">The sequence shown here is derived from an EMBL/GenBank/DDBJ whole genome shotgun (WGS) entry which is preliminary data.</text>
</comment>
<dbReference type="GO" id="GO:0006412">
    <property type="term" value="P:translation"/>
    <property type="evidence" value="ECO:0007669"/>
    <property type="project" value="UniProtKB-UniRule"/>
</dbReference>
<keyword evidence="6" id="KW-0067">ATP-binding</keyword>
<evidence type="ECO:0000313" key="8">
    <source>
        <dbReference type="Proteomes" id="UP000051580"/>
    </source>
</evidence>
<accession>A0A0R1UTB1</accession>
<dbReference type="Pfam" id="PF02686">
    <property type="entry name" value="GatC"/>
    <property type="match status" value="1"/>
</dbReference>
<protein>
    <recommendedName>
        <fullName evidence="6">Aspartyl/glutamyl-tRNA(Asn/Gln) amidotransferase subunit C</fullName>
        <shortName evidence="6">Asp/Glu-ADT subunit C</shortName>
        <ecNumber evidence="6">6.3.5.-</ecNumber>
    </recommendedName>
</protein>
<evidence type="ECO:0000256" key="3">
    <source>
        <dbReference type="ARBA" id="ARBA00024799"/>
    </source>
</evidence>
<keyword evidence="7" id="KW-0808">Transferase</keyword>
<keyword evidence="6" id="KW-0547">Nucleotide-binding</keyword>
<reference evidence="7 8" key="1">
    <citation type="journal article" date="2015" name="Genome Announc.">
        <title>Expanding the biotechnology potential of lactobacilli through comparative genomics of 213 strains and associated genera.</title>
        <authorList>
            <person name="Sun Z."/>
            <person name="Harris H.M."/>
            <person name="McCann A."/>
            <person name="Guo C."/>
            <person name="Argimon S."/>
            <person name="Zhang W."/>
            <person name="Yang X."/>
            <person name="Jeffery I.B."/>
            <person name="Cooney J.C."/>
            <person name="Kagawa T.F."/>
            <person name="Liu W."/>
            <person name="Song Y."/>
            <person name="Salvetti E."/>
            <person name="Wrobel A."/>
            <person name="Rasinkangas P."/>
            <person name="Parkhill J."/>
            <person name="Rea M.C."/>
            <person name="O'Sullivan O."/>
            <person name="Ritari J."/>
            <person name="Douillard F.P."/>
            <person name="Paul Ross R."/>
            <person name="Yang R."/>
            <person name="Briner A.E."/>
            <person name="Felis G.E."/>
            <person name="de Vos W.M."/>
            <person name="Barrangou R."/>
            <person name="Klaenhammer T.R."/>
            <person name="Caufield P.W."/>
            <person name="Cui Y."/>
            <person name="Zhang H."/>
            <person name="O'Toole P.W."/>
        </authorList>
    </citation>
    <scope>NUCLEOTIDE SEQUENCE [LARGE SCALE GENOMIC DNA]</scope>
    <source>
        <strain evidence="7 8">DSM 16381</strain>
    </source>
</reference>
<dbReference type="InterPro" id="IPR003837">
    <property type="entry name" value="GatC"/>
</dbReference>
<evidence type="ECO:0000256" key="5">
    <source>
        <dbReference type="ARBA" id="ARBA00047913"/>
    </source>
</evidence>
<dbReference type="GO" id="GO:0016740">
    <property type="term" value="F:transferase activity"/>
    <property type="evidence" value="ECO:0007669"/>
    <property type="project" value="UniProtKB-KW"/>
</dbReference>
<dbReference type="PANTHER" id="PTHR15004">
    <property type="entry name" value="GLUTAMYL-TRNA(GLN) AMIDOTRANSFERASE SUBUNIT C, MITOCHONDRIAL"/>
    <property type="match status" value="1"/>
</dbReference>
<dbReference type="PANTHER" id="PTHR15004:SF0">
    <property type="entry name" value="GLUTAMYL-TRNA(GLN) AMIDOTRANSFERASE SUBUNIT C, MITOCHONDRIAL"/>
    <property type="match status" value="1"/>
</dbReference>
<dbReference type="EMBL" id="AZFS01000060">
    <property type="protein sequence ID" value="KRL94226.1"/>
    <property type="molecule type" value="Genomic_DNA"/>
</dbReference>
<evidence type="ECO:0000313" key="7">
    <source>
        <dbReference type="EMBL" id="KRL94226.1"/>
    </source>
</evidence>
<dbReference type="GO" id="GO:0005524">
    <property type="term" value="F:ATP binding"/>
    <property type="evidence" value="ECO:0007669"/>
    <property type="project" value="UniProtKB-KW"/>
</dbReference>
<dbReference type="SUPFAM" id="SSF141000">
    <property type="entry name" value="Glu-tRNAGln amidotransferase C subunit"/>
    <property type="match status" value="1"/>
</dbReference>
<gene>
    <name evidence="6" type="primary">gatC</name>
    <name evidence="7" type="ORF">FD28_GL000778</name>
</gene>
<keyword evidence="6" id="KW-0648">Protein biosynthesis</keyword>
<dbReference type="AlphaFoldDB" id="A0A0R1UTB1"/>
<dbReference type="STRING" id="1423753.FD28_GL000778"/>
<comment type="function">
    <text evidence="3 6">Allows the formation of correctly charged Asn-tRNA(Asn) or Gln-tRNA(Gln) through the transamidation of misacylated Asp-tRNA(Asn) or Glu-tRNA(Gln) in organisms which lack either or both of asparaginyl-tRNA or glutaminyl-tRNA synthetases. The reaction takes place in the presence of glutamine and ATP through an activated phospho-Asp-tRNA(Asn) or phospho-Glu-tRNA(Gln).</text>
</comment>
<dbReference type="GO" id="GO:0050567">
    <property type="term" value="F:glutaminyl-tRNA synthase (glutamine-hydrolyzing) activity"/>
    <property type="evidence" value="ECO:0007669"/>
    <property type="project" value="UniProtKB-UniRule"/>
</dbReference>
<dbReference type="GO" id="GO:0070681">
    <property type="term" value="P:glutaminyl-tRNAGln biosynthesis via transamidation"/>
    <property type="evidence" value="ECO:0007669"/>
    <property type="project" value="TreeGrafter"/>
</dbReference>
<name>A0A0R1UTB1_9LACO</name>
<sequence length="113" mass="12383">MNADKLERGILMANRINRDQVQHVAGLAKLEFTDAQLDAFTPQLDDIIGLFETLSEVDTDGVEATSSVSDQLNVMREDVADDWGQSHALLKNAPDAARGFIKVPAIIDESEDN</sequence>
<organism evidence="7 8">
    <name type="scientific">Levilactobacillus hammesii DSM 16381</name>
    <dbReference type="NCBI Taxonomy" id="1423753"/>
    <lineage>
        <taxon>Bacteria</taxon>
        <taxon>Bacillati</taxon>
        <taxon>Bacillota</taxon>
        <taxon>Bacilli</taxon>
        <taxon>Lactobacillales</taxon>
        <taxon>Lactobacillaceae</taxon>
        <taxon>Levilactobacillus</taxon>
    </lineage>
</organism>
<proteinExistence type="inferred from homology"/>
<dbReference type="GO" id="GO:0006450">
    <property type="term" value="P:regulation of translational fidelity"/>
    <property type="evidence" value="ECO:0007669"/>
    <property type="project" value="InterPro"/>
</dbReference>
<evidence type="ECO:0000256" key="1">
    <source>
        <dbReference type="ARBA" id="ARBA00010757"/>
    </source>
</evidence>
<dbReference type="HAMAP" id="MF_00122">
    <property type="entry name" value="GatC"/>
    <property type="match status" value="1"/>
</dbReference>
<evidence type="ECO:0000256" key="2">
    <source>
        <dbReference type="ARBA" id="ARBA00011123"/>
    </source>
</evidence>
<dbReference type="Proteomes" id="UP000051580">
    <property type="component" value="Unassembled WGS sequence"/>
</dbReference>
<evidence type="ECO:0000256" key="4">
    <source>
        <dbReference type="ARBA" id="ARBA00047380"/>
    </source>
</evidence>
<dbReference type="PATRIC" id="fig|1423753.3.peg.813"/>
<comment type="similarity">
    <text evidence="1 6">Belongs to the GatC family.</text>
</comment>
<dbReference type="InterPro" id="IPR036113">
    <property type="entry name" value="Asp/Glu-ADT_sf_sub_c"/>
</dbReference>
<dbReference type="EC" id="6.3.5.-" evidence="6"/>
<keyword evidence="8" id="KW-1185">Reference proteome</keyword>